<evidence type="ECO:0000313" key="1">
    <source>
        <dbReference type="EMBL" id="CAF4948591.1"/>
    </source>
</evidence>
<keyword evidence="2" id="KW-1185">Reference proteome</keyword>
<dbReference type="AlphaFoldDB" id="A0A821XMJ9"/>
<organism evidence="1 2">
    <name type="scientific">Pieris macdunnoughi</name>
    <dbReference type="NCBI Taxonomy" id="345717"/>
    <lineage>
        <taxon>Eukaryota</taxon>
        <taxon>Metazoa</taxon>
        <taxon>Ecdysozoa</taxon>
        <taxon>Arthropoda</taxon>
        <taxon>Hexapoda</taxon>
        <taxon>Insecta</taxon>
        <taxon>Pterygota</taxon>
        <taxon>Neoptera</taxon>
        <taxon>Endopterygota</taxon>
        <taxon>Lepidoptera</taxon>
        <taxon>Glossata</taxon>
        <taxon>Ditrysia</taxon>
        <taxon>Papilionoidea</taxon>
        <taxon>Pieridae</taxon>
        <taxon>Pierinae</taxon>
        <taxon>Pieris</taxon>
    </lineage>
</organism>
<protein>
    <submittedName>
        <fullName evidence="1">Uncharacterized protein</fullName>
    </submittedName>
</protein>
<name>A0A821XMJ9_9NEOP</name>
<reference evidence="1" key="1">
    <citation type="submission" date="2021-02" db="EMBL/GenBank/DDBJ databases">
        <authorList>
            <person name="Steward A R."/>
        </authorList>
    </citation>
    <scope>NUCLEOTIDE SEQUENCE</scope>
</reference>
<evidence type="ECO:0000313" key="2">
    <source>
        <dbReference type="Proteomes" id="UP000663880"/>
    </source>
</evidence>
<gene>
    <name evidence="1" type="ORF">PMACD_LOCUS15459</name>
</gene>
<sequence length="225" mass="24448">MYTHFFATSLSHQAGLHRSTTVVHASPRVLVLKATSTSSFSTPSCPQSFGCALKTCAVQTPRLALVAPTLPACAPLTPLWRTDPARLCTPKSLLVQKTFPQTGRCNQAPPAWKRLRPIDHPAPRSVPRMLEPLAMTLLASLSPFFFASPRGETETGVRSWQTRRRFTSSSSSGDVTLRFRAPSFRGRAVGSASKICAVLTPPLALAAIDLPTRVPLPPLWRHASK</sequence>
<proteinExistence type="predicted"/>
<dbReference type="EMBL" id="CAJOBZ010000070">
    <property type="protein sequence ID" value="CAF4948591.1"/>
    <property type="molecule type" value="Genomic_DNA"/>
</dbReference>
<comment type="caution">
    <text evidence="1">The sequence shown here is derived from an EMBL/GenBank/DDBJ whole genome shotgun (WGS) entry which is preliminary data.</text>
</comment>
<accession>A0A821XMJ9</accession>
<dbReference type="Proteomes" id="UP000663880">
    <property type="component" value="Unassembled WGS sequence"/>
</dbReference>